<evidence type="ECO:0000313" key="1">
    <source>
        <dbReference type="EMBL" id="KUM84455.1"/>
    </source>
</evidence>
<dbReference type="Proteomes" id="UP000054241">
    <property type="component" value="Unassembled WGS sequence"/>
</dbReference>
<organism evidence="1 2">
    <name type="scientific">Streptomyces cellostaticus</name>
    <dbReference type="NCBI Taxonomy" id="67285"/>
    <lineage>
        <taxon>Bacteria</taxon>
        <taxon>Bacillati</taxon>
        <taxon>Actinomycetota</taxon>
        <taxon>Actinomycetes</taxon>
        <taxon>Kitasatosporales</taxon>
        <taxon>Streptomycetaceae</taxon>
        <taxon>Streptomyces</taxon>
    </lineage>
</organism>
<keyword evidence="2" id="KW-1185">Reference proteome</keyword>
<dbReference type="AlphaFoldDB" id="A0A117PPK2"/>
<sequence>MVIDQSGGEPLILTTKAPAKLIGKLTQYPPKGDLYQLQEPVDLVLPDDPDTVIATIQKFPAKVGGL</sequence>
<dbReference type="EMBL" id="LMWL01000123">
    <property type="protein sequence ID" value="KUM84455.1"/>
    <property type="molecule type" value="Genomic_DNA"/>
</dbReference>
<comment type="caution">
    <text evidence="1">The sequence shown here is derived from an EMBL/GenBank/DDBJ whole genome shotgun (WGS) entry which is preliminary data.</text>
</comment>
<proteinExistence type="predicted"/>
<evidence type="ECO:0000313" key="2">
    <source>
        <dbReference type="Proteomes" id="UP000054241"/>
    </source>
</evidence>
<accession>A0A117PPK2</accession>
<name>A0A117PPK2_9ACTN</name>
<reference evidence="1 2" key="1">
    <citation type="submission" date="2015-10" db="EMBL/GenBank/DDBJ databases">
        <title>Draft genome sequence of Streptomyces cellostaticus DSM 40189, type strain for the species Streptomyces cellostaticus.</title>
        <authorList>
            <person name="Ruckert C."/>
            <person name="Winkler A."/>
            <person name="Kalinowski J."/>
            <person name="Kampfer P."/>
            <person name="Glaeser S."/>
        </authorList>
    </citation>
    <scope>NUCLEOTIDE SEQUENCE [LARGE SCALE GENOMIC DNA]</scope>
    <source>
        <strain evidence="1 2">DSM 40189</strain>
    </source>
</reference>
<dbReference type="OrthoDB" id="5187892at2"/>
<gene>
    <name evidence="1" type="ORF">AQI88_41805</name>
</gene>
<protein>
    <submittedName>
        <fullName evidence="1">Uncharacterized protein</fullName>
    </submittedName>
</protein>